<feature type="domain" description="Choice-of-anchor A" evidence="3">
    <location>
        <begin position="91"/>
        <end position="356"/>
    </location>
</feature>
<evidence type="ECO:0000313" key="5">
    <source>
        <dbReference type="Proteomes" id="UP000248597"/>
    </source>
</evidence>
<accession>A0A2W5L3Y6</accession>
<dbReference type="AlphaFoldDB" id="A0A2W5L3Y6"/>
<dbReference type="Pfam" id="PF20597">
    <property type="entry name" value="pAdhesive_15"/>
    <property type="match status" value="1"/>
</dbReference>
<dbReference type="NCBIfam" id="TIGR04215">
    <property type="entry name" value="choice_anch_A"/>
    <property type="match status" value="1"/>
</dbReference>
<dbReference type="NCBIfam" id="TIGR02595">
    <property type="entry name" value="PEP_CTERM"/>
    <property type="match status" value="1"/>
</dbReference>
<feature type="compositionally biased region" description="Gly residues" evidence="1">
    <location>
        <begin position="372"/>
        <end position="383"/>
    </location>
</feature>
<evidence type="ECO:0000259" key="3">
    <source>
        <dbReference type="Pfam" id="PF20597"/>
    </source>
</evidence>
<protein>
    <submittedName>
        <fullName evidence="4">PEP-CTERM sorting domain-containing protein</fullName>
    </submittedName>
</protein>
<evidence type="ECO:0000313" key="4">
    <source>
        <dbReference type="EMBL" id="PZQ23104.1"/>
    </source>
</evidence>
<reference evidence="4 5" key="1">
    <citation type="submission" date="2017-08" db="EMBL/GenBank/DDBJ databases">
        <title>Infants hospitalized years apart are colonized by the same room-sourced microbial strains.</title>
        <authorList>
            <person name="Brooks B."/>
            <person name="Olm M.R."/>
            <person name="Firek B.A."/>
            <person name="Baker R."/>
            <person name="Thomas B.C."/>
            <person name="Morowitz M.J."/>
            <person name="Banfield J.F."/>
        </authorList>
    </citation>
    <scope>NUCLEOTIDE SEQUENCE [LARGE SCALE GENOMIC DNA]</scope>
    <source>
        <strain evidence="4">S2_005_003_R2_47</strain>
    </source>
</reference>
<evidence type="ECO:0000259" key="2">
    <source>
        <dbReference type="Pfam" id="PF07589"/>
    </source>
</evidence>
<dbReference type="InterPro" id="IPR013424">
    <property type="entry name" value="Ice-binding_C"/>
</dbReference>
<name>A0A2W5L3Y6_SPHMC</name>
<evidence type="ECO:0000256" key="1">
    <source>
        <dbReference type="SAM" id="MobiDB-lite"/>
    </source>
</evidence>
<dbReference type="Proteomes" id="UP000248597">
    <property type="component" value="Unassembled WGS sequence"/>
</dbReference>
<feature type="compositionally biased region" description="Low complexity" evidence="1">
    <location>
        <begin position="362"/>
        <end position="371"/>
    </location>
</feature>
<feature type="region of interest" description="Disordered" evidence="1">
    <location>
        <begin position="360"/>
        <end position="389"/>
    </location>
</feature>
<proteinExistence type="predicted"/>
<organism evidence="4 5">
    <name type="scientific">Sphingopyxis macrogoltabida</name>
    <name type="common">Sphingomonas macrogoltabidus</name>
    <dbReference type="NCBI Taxonomy" id="33050"/>
    <lineage>
        <taxon>Bacteria</taxon>
        <taxon>Pseudomonadati</taxon>
        <taxon>Pseudomonadota</taxon>
        <taxon>Alphaproteobacteria</taxon>
        <taxon>Sphingomonadales</taxon>
        <taxon>Sphingomonadaceae</taxon>
        <taxon>Sphingopyxis</taxon>
    </lineage>
</organism>
<gene>
    <name evidence="4" type="ORF">DI569_05625</name>
</gene>
<sequence length="421" mass="43502">MRSIEPAEPIFHSVRRGTGARGDACPIWGRTDHGVFTENRIRARPVPIPFISRRFIVSFVSRTFLAAGLAAGSFFAASALAQSGSAIVGIDALKEWNLIVLGNLQSSSEVEGRTFVGGNLTGNSSNYGIRATTSPNGQPGLTVVGDVTGSHKNLNNGSGAVVGGNVSSGFNLNGPNQTVKVGGTISNTNVNQNTVVSNLGTTDPAFVVGLQQSKTQLTNSLSSLSYEMGTLATTSQFTAQGNRGIFNAQAGANGVAVFNITSADLDRIGEIQFNLNGADTAIVNVSGRSINLNDNFLGGTNNLGEHVIWNFPEAEALTLSTAWGGSVLAPLADAETRNYIQGSGVFGNLRQNGEMHIGTFNGGYISPPSGSSSGGTSSGGSSSGGDPVPVPEPGMFGLFALGVGGLIYMRRRRARRDASGD</sequence>
<dbReference type="EMBL" id="QFPJ01000009">
    <property type="protein sequence ID" value="PZQ23104.1"/>
    <property type="molecule type" value="Genomic_DNA"/>
</dbReference>
<dbReference type="InterPro" id="IPR026588">
    <property type="entry name" value="Choice_anch_A"/>
</dbReference>
<comment type="caution">
    <text evidence="4">The sequence shown here is derived from an EMBL/GenBank/DDBJ whole genome shotgun (WGS) entry which is preliminary data.</text>
</comment>
<dbReference type="Pfam" id="PF07589">
    <property type="entry name" value="PEP-CTERM"/>
    <property type="match status" value="1"/>
</dbReference>
<feature type="domain" description="Ice-binding protein C-terminal" evidence="2">
    <location>
        <begin position="389"/>
        <end position="412"/>
    </location>
</feature>